<evidence type="ECO:0000313" key="6">
    <source>
        <dbReference type="Proteomes" id="UP000186002"/>
    </source>
</evidence>
<accession>A0A1M7NJG5</accession>
<dbReference type="RefSeq" id="WP_073014943.1">
    <property type="nucleotide sequence ID" value="NZ_FRBW01000005.1"/>
</dbReference>
<name>A0A1M7NJG5_9HYPH</name>
<dbReference type="CDD" id="cd05233">
    <property type="entry name" value="SDR_c"/>
    <property type="match status" value="1"/>
</dbReference>
<gene>
    <name evidence="5" type="ORF">SAMN05444272_3800</name>
</gene>
<dbReference type="STRING" id="735517.SAMN05444272_3800"/>
<dbReference type="Pfam" id="PF00106">
    <property type="entry name" value="adh_short"/>
    <property type="match status" value="1"/>
</dbReference>
<dbReference type="InterPro" id="IPR002347">
    <property type="entry name" value="SDR_fam"/>
</dbReference>
<dbReference type="InterPro" id="IPR036291">
    <property type="entry name" value="NAD(P)-bd_dom_sf"/>
</dbReference>
<proteinExistence type="inferred from homology"/>
<evidence type="ECO:0000259" key="4">
    <source>
        <dbReference type="SMART" id="SM00822"/>
    </source>
</evidence>
<dbReference type="PRINTS" id="PR00081">
    <property type="entry name" value="GDHRDH"/>
</dbReference>
<dbReference type="Proteomes" id="UP000186002">
    <property type="component" value="Unassembled WGS sequence"/>
</dbReference>
<dbReference type="EMBL" id="FRBW01000005">
    <property type="protein sequence ID" value="SHN03950.1"/>
    <property type="molecule type" value="Genomic_DNA"/>
</dbReference>
<evidence type="ECO:0000256" key="3">
    <source>
        <dbReference type="RuleBase" id="RU000363"/>
    </source>
</evidence>
<feature type="domain" description="Ketoreductase" evidence="4">
    <location>
        <begin position="12"/>
        <end position="186"/>
    </location>
</feature>
<protein>
    <submittedName>
        <fullName evidence="5">Short-chain dehydrogenase</fullName>
    </submittedName>
</protein>
<dbReference type="SMART" id="SM00822">
    <property type="entry name" value="PKS_KR"/>
    <property type="match status" value="1"/>
</dbReference>
<keyword evidence="2" id="KW-0560">Oxidoreductase</keyword>
<organism evidence="5 6">
    <name type="scientific">Roseibium suaedae</name>
    <dbReference type="NCBI Taxonomy" id="735517"/>
    <lineage>
        <taxon>Bacteria</taxon>
        <taxon>Pseudomonadati</taxon>
        <taxon>Pseudomonadota</taxon>
        <taxon>Alphaproteobacteria</taxon>
        <taxon>Hyphomicrobiales</taxon>
        <taxon>Stappiaceae</taxon>
        <taxon>Roseibium</taxon>
    </lineage>
</organism>
<sequence length="280" mass="30825">MNRMQQIVSPGSVAVITGAAKGIGAAIAEDLAARGMNLVLFDRDETALDTLAGNLETEALSLVGDVARMDDCERLHAEATARFGSPNLLINNAGMMRRFGPWASPEDWREALDVNFTSALRLQHLFVPGMLEADAPAAIVNLGSKEGITTPPGQAVYSVAKAGIKILTEQLEHELRNVSAGRVSAHLLVPGYTYTPMNFPEAKPGNRKPEAPWSARQMVDYFIARLLNGDFYILCPDNEVTATMDAKRIRWAADDMIRNRPALSRWHPDYKEDFAQWMKS</sequence>
<dbReference type="GO" id="GO:0050664">
    <property type="term" value="F:oxidoreductase activity, acting on NAD(P)H, oxygen as acceptor"/>
    <property type="evidence" value="ECO:0007669"/>
    <property type="project" value="TreeGrafter"/>
</dbReference>
<evidence type="ECO:0000256" key="2">
    <source>
        <dbReference type="ARBA" id="ARBA00023002"/>
    </source>
</evidence>
<reference evidence="5 6" key="1">
    <citation type="submission" date="2016-11" db="EMBL/GenBank/DDBJ databases">
        <authorList>
            <person name="Jaros S."/>
            <person name="Januszkiewicz K."/>
            <person name="Wedrychowicz H."/>
        </authorList>
    </citation>
    <scope>NUCLEOTIDE SEQUENCE [LARGE SCALE GENOMIC DNA]</scope>
    <source>
        <strain evidence="5 6">DSM 22153</strain>
    </source>
</reference>
<dbReference type="Gene3D" id="3.40.50.720">
    <property type="entry name" value="NAD(P)-binding Rossmann-like Domain"/>
    <property type="match status" value="1"/>
</dbReference>
<dbReference type="PRINTS" id="PR00080">
    <property type="entry name" value="SDRFAMILY"/>
</dbReference>
<dbReference type="PANTHER" id="PTHR43008:SF7">
    <property type="entry name" value="SHORT CHAIN DEHYDROGENASE_REDUCTASE (AFU_ORTHOLOGUE AFUA_2G00830)"/>
    <property type="match status" value="1"/>
</dbReference>
<comment type="similarity">
    <text evidence="1 3">Belongs to the short-chain dehydrogenases/reductases (SDR) family.</text>
</comment>
<evidence type="ECO:0000256" key="1">
    <source>
        <dbReference type="ARBA" id="ARBA00006484"/>
    </source>
</evidence>
<dbReference type="AlphaFoldDB" id="A0A1M7NJG5"/>
<dbReference type="PANTHER" id="PTHR43008">
    <property type="entry name" value="BENZIL REDUCTASE"/>
    <property type="match status" value="1"/>
</dbReference>
<evidence type="ECO:0000313" key="5">
    <source>
        <dbReference type="EMBL" id="SHN03950.1"/>
    </source>
</evidence>
<keyword evidence="6" id="KW-1185">Reference proteome</keyword>
<dbReference type="SUPFAM" id="SSF51735">
    <property type="entry name" value="NAD(P)-binding Rossmann-fold domains"/>
    <property type="match status" value="1"/>
</dbReference>
<dbReference type="InterPro" id="IPR057326">
    <property type="entry name" value="KR_dom"/>
</dbReference>